<dbReference type="Proteomes" id="UP000054477">
    <property type="component" value="Unassembled WGS sequence"/>
</dbReference>
<dbReference type="HOGENOM" id="CLU_2292126_0_0_1"/>
<protein>
    <submittedName>
        <fullName evidence="2">Uncharacterized protein</fullName>
    </submittedName>
</protein>
<reference evidence="3" key="2">
    <citation type="submission" date="2015-01" db="EMBL/GenBank/DDBJ databases">
        <title>Evolutionary Origins and Diversification of the Mycorrhizal Mutualists.</title>
        <authorList>
            <consortium name="DOE Joint Genome Institute"/>
            <consortium name="Mycorrhizal Genomics Consortium"/>
            <person name="Kohler A."/>
            <person name="Kuo A."/>
            <person name="Nagy L.G."/>
            <person name="Floudas D."/>
            <person name="Copeland A."/>
            <person name="Barry K.W."/>
            <person name="Cichocki N."/>
            <person name="Veneault-Fourrey C."/>
            <person name="LaButti K."/>
            <person name="Lindquist E.A."/>
            <person name="Lipzen A."/>
            <person name="Lundell T."/>
            <person name="Morin E."/>
            <person name="Murat C."/>
            <person name="Riley R."/>
            <person name="Ohm R."/>
            <person name="Sun H."/>
            <person name="Tunlid A."/>
            <person name="Henrissat B."/>
            <person name="Grigoriev I.V."/>
            <person name="Hibbett D.S."/>
            <person name="Martin F."/>
        </authorList>
    </citation>
    <scope>NUCLEOTIDE SEQUENCE [LARGE SCALE GENOMIC DNA]</scope>
    <source>
        <strain evidence="3">LaAM-08-1</strain>
    </source>
</reference>
<gene>
    <name evidence="2" type="ORF">K443DRAFT_679780</name>
</gene>
<accession>A0A0C9XDL4</accession>
<name>A0A0C9XDL4_9AGAR</name>
<dbReference type="AlphaFoldDB" id="A0A0C9XDL4"/>
<feature type="compositionally biased region" description="Polar residues" evidence="1">
    <location>
        <begin position="1"/>
        <end position="21"/>
    </location>
</feature>
<feature type="region of interest" description="Disordered" evidence="1">
    <location>
        <begin position="1"/>
        <end position="22"/>
    </location>
</feature>
<evidence type="ECO:0000313" key="3">
    <source>
        <dbReference type="Proteomes" id="UP000054477"/>
    </source>
</evidence>
<reference evidence="2 3" key="1">
    <citation type="submission" date="2014-04" db="EMBL/GenBank/DDBJ databases">
        <authorList>
            <consortium name="DOE Joint Genome Institute"/>
            <person name="Kuo A."/>
            <person name="Kohler A."/>
            <person name="Nagy L.G."/>
            <person name="Floudas D."/>
            <person name="Copeland A."/>
            <person name="Barry K.W."/>
            <person name="Cichocki N."/>
            <person name="Veneault-Fourrey C."/>
            <person name="LaButti K."/>
            <person name="Lindquist E.A."/>
            <person name="Lipzen A."/>
            <person name="Lundell T."/>
            <person name="Morin E."/>
            <person name="Murat C."/>
            <person name="Sun H."/>
            <person name="Tunlid A."/>
            <person name="Henrissat B."/>
            <person name="Grigoriev I.V."/>
            <person name="Hibbett D.S."/>
            <person name="Martin F."/>
            <person name="Nordberg H.P."/>
            <person name="Cantor M.N."/>
            <person name="Hua S.X."/>
        </authorList>
    </citation>
    <scope>NUCLEOTIDE SEQUENCE [LARGE SCALE GENOMIC DNA]</scope>
    <source>
        <strain evidence="2 3">LaAM-08-1</strain>
    </source>
</reference>
<dbReference type="EMBL" id="KN838642">
    <property type="protein sequence ID" value="KIJ99663.1"/>
    <property type="molecule type" value="Genomic_DNA"/>
</dbReference>
<evidence type="ECO:0000313" key="2">
    <source>
        <dbReference type="EMBL" id="KIJ99663.1"/>
    </source>
</evidence>
<organism evidence="2 3">
    <name type="scientific">Laccaria amethystina LaAM-08-1</name>
    <dbReference type="NCBI Taxonomy" id="1095629"/>
    <lineage>
        <taxon>Eukaryota</taxon>
        <taxon>Fungi</taxon>
        <taxon>Dikarya</taxon>
        <taxon>Basidiomycota</taxon>
        <taxon>Agaricomycotina</taxon>
        <taxon>Agaricomycetes</taxon>
        <taxon>Agaricomycetidae</taxon>
        <taxon>Agaricales</taxon>
        <taxon>Agaricineae</taxon>
        <taxon>Hydnangiaceae</taxon>
        <taxon>Laccaria</taxon>
    </lineage>
</organism>
<proteinExistence type="predicted"/>
<sequence length="101" mass="11655">MKSNQPDLPHSSSCTKRSMPQNRKPLPYVLRIHSPLPLAMVERFLITEIGIRTGKRNTTYRLANPWEKCTALSHTGTMAHQKTFNITRNRFSCVLEVHHQT</sequence>
<evidence type="ECO:0000256" key="1">
    <source>
        <dbReference type="SAM" id="MobiDB-lite"/>
    </source>
</evidence>
<keyword evidence="3" id="KW-1185">Reference proteome</keyword>